<dbReference type="OrthoDB" id="67700at2759"/>
<feature type="domain" description="VASt" evidence="4">
    <location>
        <begin position="68"/>
        <end position="234"/>
    </location>
</feature>
<dbReference type="GO" id="GO:0016020">
    <property type="term" value="C:membrane"/>
    <property type="evidence" value="ECO:0007669"/>
    <property type="project" value="UniProtKB-SubCell"/>
</dbReference>
<dbReference type="PANTHER" id="PTHR46296">
    <property type="entry name" value="BNAA05G37250D PROTEIN"/>
    <property type="match status" value="1"/>
</dbReference>
<dbReference type="AlphaFoldDB" id="A0A5B6W8Y3"/>
<dbReference type="Proteomes" id="UP000325315">
    <property type="component" value="Unassembled WGS sequence"/>
</dbReference>
<keyword evidence="3" id="KW-1133">Transmembrane helix</keyword>
<dbReference type="InterPro" id="IPR031968">
    <property type="entry name" value="VASt"/>
</dbReference>
<keyword evidence="6" id="KW-1185">Reference proteome</keyword>
<dbReference type="PROSITE" id="PS51778">
    <property type="entry name" value="VAST"/>
    <property type="match status" value="1"/>
</dbReference>
<evidence type="ECO:0000256" key="3">
    <source>
        <dbReference type="SAM" id="Phobius"/>
    </source>
</evidence>
<gene>
    <name evidence="5" type="ORF">EPI10_012039</name>
</gene>
<comment type="subcellular location">
    <subcellularLocation>
        <location evidence="1">Membrane</location>
    </subcellularLocation>
</comment>
<keyword evidence="2 3" id="KW-0472">Membrane</keyword>
<accession>A0A5B6W8Y3</accession>
<evidence type="ECO:0000256" key="2">
    <source>
        <dbReference type="ARBA" id="ARBA00023136"/>
    </source>
</evidence>
<name>A0A5B6W8Y3_9ROSI</name>
<organism evidence="5 6">
    <name type="scientific">Gossypium australe</name>
    <dbReference type="NCBI Taxonomy" id="47621"/>
    <lineage>
        <taxon>Eukaryota</taxon>
        <taxon>Viridiplantae</taxon>
        <taxon>Streptophyta</taxon>
        <taxon>Embryophyta</taxon>
        <taxon>Tracheophyta</taxon>
        <taxon>Spermatophyta</taxon>
        <taxon>Magnoliopsida</taxon>
        <taxon>eudicotyledons</taxon>
        <taxon>Gunneridae</taxon>
        <taxon>Pentapetalae</taxon>
        <taxon>rosids</taxon>
        <taxon>malvids</taxon>
        <taxon>Malvales</taxon>
        <taxon>Malvaceae</taxon>
        <taxon>Malvoideae</taxon>
        <taxon>Gossypium</taxon>
    </lineage>
</organism>
<feature type="transmembrane region" description="Helical" evidence="3">
    <location>
        <begin position="57"/>
        <end position="79"/>
    </location>
</feature>
<evidence type="ECO:0000256" key="1">
    <source>
        <dbReference type="ARBA" id="ARBA00004370"/>
    </source>
</evidence>
<protein>
    <submittedName>
        <fullName evidence="5">C2 and GRAM domain-containing protein</fullName>
    </submittedName>
</protein>
<dbReference type="InterPro" id="IPR044511">
    <property type="entry name" value="At1g03370/At5g50170-like"/>
</dbReference>
<evidence type="ECO:0000313" key="5">
    <source>
        <dbReference type="EMBL" id="KAA3478219.1"/>
    </source>
</evidence>
<dbReference type="PANTHER" id="PTHR46296:SF8">
    <property type="entry name" value="OS06G0297800 PROTEIN"/>
    <property type="match status" value="1"/>
</dbReference>
<dbReference type="EMBL" id="SMMG02000004">
    <property type="protein sequence ID" value="KAA3478219.1"/>
    <property type="molecule type" value="Genomic_DNA"/>
</dbReference>
<evidence type="ECO:0000259" key="4">
    <source>
        <dbReference type="PROSITE" id="PS51778"/>
    </source>
</evidence>
<proteinExistence type="predicted"/>
<keyword evidence="3" id="KW-0812">Transmembrane</keyword>
<reference evidence="6" key="1">
    <citation type="journal article" date="2019" name="Plant Biotechnol. J.">
        <title>Genome sequencing of the Australian wild diploid species Gossypium australe highlights disease resistance and delayed gland morphogenesis.</title>
        <authorList>
            <person name="Cai Y."/>
            <person name="Cai X."/>
            <person name="Wang Q."/>
            <person name="Wang P."/>
            <person name="Zhang Y."/>
            <person name="Cai C."/>
            <person name="Xu Y."/>
            <person name="Wang K."/>
            <person name="Zhou Z."/>
            <person name="Wang C."/>
            <person name="Geng S."/>
            <person name="Li B."/>
            <person name="Dong Q."/>
            <person name="Hou Y."/>
            <person name="Wang H."/>
            <person name="Ai P."/>
            <person name="Liu Z."/>
            <person name="Yi F."/>
            <person name="Sun M."/>
            <person name="An G."/>
            <person name="Cheng J."/>
            <person name="Zhang Y."/>
            <person name="Shi Q."/>
            <person name="Xie Y."/>
            <person name="Shi X."/>
            <person name="Chang Y."/>
            <person name="Huang F."/>
            <person name="Chen Y."/>
            <person name="Hong S."/>
            <person name="Mi L."/>
            <person name="Sun Q."/>
            <person name="Zhang L."/>
            <person name="Zhou B."/>
            <person name="Peng R."/>
            <person name="Zhang X."/>
            <person name="Liu F."/>
        </authorList>
    </citation>
    <scope>NUCLEOTIDE SEQUENCE [LARGE SCALE GENOMIC DNA]</scope>
    <source>
        <strain evidence="6">cv. PA1801</strain>
    </source>
</reference>
<comment type="caution">
    <text evidence="5">The sequence shown here is derived from an EMBL/GenBank/DDBJ whole genome shotgun (WGS) entry which is preliminary data.</text>
</comment>
<dbReference type="Pfam" id="PF16016">
    <property type="entry name" value="VASt"/>
    <property type="match status" value="1"/>
</dbReference>
<evidence type="ECO:0000313" key="6">
    <source>
        <dbReference type="Proteomes" id="UP000325315"/>
    </source>
</evidence>
<sequence length="234" mass="27067">MALWKARALSPEQKVQIVEEESEAKSLQSDESGSFLGLEDVSMSEVYSCALPVPYNYSYGCIVDIFSLYQMVVIVLLVIQTGFCMELFSGGELEYKAMKKAGGLDYSCTPWESEKDDAYERQICYKFDKRVSRYRGEMTSTQQKSQLPNKNGWHIEEVMTLQGVPLGDYFNIHLRYQIEDFHSKAEGCQVRVFFGIAWLKSTWHQKRITKNIISNLQKRLKVIFGVVEKEFSRR</sequence>